<dbReference type="Proteomes" id="UP000059680">
    <property type="component" value="Chromosome 6"/>
</dbReference>
<feature type="compositionally biased region" description="Basic and acidic residues" evidence="1">
    <location>
        <begin position="11"/>
        <end position="29"/>
    </location>
</feature>
<evidence type="ECO:0000313" key="2">
    <source>
        <dbReference type="EMBL" id="BAS97553.1"/>
    </source>
</evidence>
<keyword evidence="3" id="KW-1185">Reference proteome</keyword>
<sequence>MDGGGGPGVKKVKEAATGEGARTVKEAAVGDRGFQIQWSPTTWRPDLAPTTSRRPPATTTGPHGRRSGRRSSGTKKIRRRSPTSDRGGRGGAVARGWPMTGGEASVALAAGRRGEASAEVEV</sequence>
<feature type="region of interest" description="Disordered" evidence="1">
    <location>
        <begin position="1"/>
        <end position="122"/>
    </location>
</feature>
<gene>
    <name evidence="2" type="ordered locus">Os06g0329700</name>
    <name evidence="2" type="ORF">OSNPB_060329700</name>
</gene>
<evidence type="ECO:0000256" key="1">
    <source>
        <dbReference type="SAM" id="MobiDB-lite"/>
    </source>
</evidence>
<reference evidence="2 3" key="2">
    <citation type="journal article" date="2013" name="Plant Cell Physiol.">
        <title>Rice Annotation Project Database (RAP-DB): an integrative and interactive database for rice genomics.</title>
        <authorList>
            <person name="Sakai H."/>
            <person name="Lee S.S."/>
            <person name="Tanaka T."/>
            <person name="Numa H."/>
            <person name="Kim J."/>
            <person name="Kawahara Y."/>
            <person name="Wakimoto H."/>
            <person name="Yang C.C."/>
            <person name="Iwamoto M."/>
            <person name="Abe T."/>
            <person name="Yamada Y."/>
            <person name="Muto A."/>
            <person name="Inokuchi H."/>
            <person name="Ikemura T."/>
            <person name="Matsumoto T."/>
            <person name="Sasaki T."/>
            <person name="Itoh T."/>
        </authorList>
    </citation>
    <scope>NUCLEOTIDE SEQUENCE [LARGE SCALE GENOMIC DNA]</scope>
    <source>
        <strain evidence="3">cv. Nipponbare</strain>
    </source>
</reference>
<reference evidence="3" key="1">
    <citation type="journal article" date="2005" name="Nature">
        <title>The map-based sequence of the rice genome.</title>
        <authorList>
            <consortium name="International rice genome sequencing project (IRGSP)"/>
            <person name="Matsumoto T."/>
            <person name="Wu J."/>
            <person name="Kanamori H."/>
            <person name="Katayose Y."/>
            <person name="Fujisawa M."/>
            <person name="Namiki N."/>
            <person name="Mizuno H."/>
            <person name="Yamamoto K."/>
            <person name="Antonio B.A."/>
            <person name="Baba T."/>
            <person name="Sakata K."/>
            <person name="Nagamura Y."/>
            <person name="Aoki H."/>
            <person name="Arikawa K."/>
            <person name="Arita K."/>
            <person name="Bito T."/>
            <person name="Chiden Y."/>
            <person name="Fujitsuka N."/>
            <person name="Fukunaka R."/>
            <person name="Hamada M."/>
            <person name="Harada C."/>
            <person name="Hayashi A."/>
            <person name="Hijishita S."/>
            <person name="Honda M."/>
            <person name="Hosokawa S."/>
            <person name="Ichikawa Y."/>
            <person name="Idonuma A."/>
            <person name="Iijima M."/>
            <person name="Ikeda M."/>
            <person name="Ikeno M."/>
            <person name="Ito K."/>
            <person name="Ito S."/>
            <person name="Ito T."/>
            <person name="Ito Y."/>
            <person name="Ito Y."/>
            <person name="Iwabuchi A."/>
            <person name="Kamiya K."/>
            <person name="Karasawa W."/>
            <person name="Kurita K."/>
            <person name="Katagiri S."/>
            <person name="Kikuta A."/>
            <person name="Kobayashi H."/>
            <person name="Kobayashi N."/>
            <person name="Machita K."/>
            <person name="Maehara T."/>
            <person name="Masukawa M."/>
            <person name="Mizubayashi T."/>
            <person name="Mukai Y."/>
            <person name="Nagasaki H."/>
            <person name="Nagata Y."/>
            <person name="Naito S."/>
            <person name="Nakashima M."/>
            <person name="Nakama Y."/>
            <person name="Nakamichi Y."/>
            <person name="Nakamura M."/>
            <person name="Meguro A."/>
            <person name="Negishi M."/>
            <person name="Ohta I."/>
            <person name="Ohta T."/>
            <person name="Okamoto M."/>
            <person name="Ono N."/>
            <person name="Saji S."/>
            <person name="Sakaguchi M."/>
            <person name="Sakai K."/>
            <person name="Shibata M."/>
            <person name="Shimokawa T."/>
            <person name="Song J."/>
            <person name="Takazaki Y."/>
            <person name="Terasawa K."/>
            <person name="Tsugane M."/>
            <person name="Tsuji K."/>
            <person name="Ueda S."/>
            <person name="Waki K."/>
            <person name="Yamagata H."/>
            <person name="Yamamoto M."/>
            <person name="Yamamoto S."/>
            <person name="Yamane H."/>
            <person name="Yoshiki S."/>
            <person name="Yoshihara R."/>
            <person name="Yukawa K."/>
            <person name="Zhong H."/>
            <person name="Yano M."/>
            <person name="Yuan Q."/>
            <person name="Ouyang S."/>
            <person name="Liu J."/>
            <person name="Jones K.M."/>
            <person name="Gansberger K."/>
            <person name="Moffat K."/>
            <person name="Hill J."/>
            <person name="Bera J."/>
            <person name="Fadrosh D."/>
            <person name="Jin S."/>
            <person name="Johri S."/>
            <person name="Kim M."/>
            <person name="Overton L."/>
            <person name="Reardon M."/>
            <person name="Tsitrin T."/>
            <person name="Vuong H."/>
            <person name="Weaver B."/>
            <person name="Ciecko A."/>
            <person name="Tallon L."/>
            <person name="Jackson J."/>
            <person name="Pai G."/>
            <person name="Aken S.V."/>
            <person name="Utterback T."/>
            <person name="Reidmuller S."/>
            <person name="Feldblyum T."/>
            <person name="Hsiao J."/>
            <person name="Zismann V."/>
            <person name="Iobst S."/>
            <person name="de Vazeille A.R."/>
            <person name="Buell C.R."/>
            <person name="Ying K."/>
            <person name="Li Y."/>
            <person name="Lu T."/>
            <person name="Huang Y."/>
            <person name="Zhao Q."/>
            <person name="Feng Q."/>
            <person name="Zhang L."/>
            <person name="Zhu J."/>
            <person name="Weng Q."/>
            <person name="Mu J."/>
            <person name="Lu Y."/>
            <person name="Fan D."/>
            <person name="Liu Y."/>
            <person name="Guan J."/>
            <person name="Zhang Y."/>
            <person name="Yu S."/>
            <person name="Liu X."/>
            <person name="Zhang Y."/>
            <person name="Hong G."/>
            <person name="Han B."/>
            <person name="Choisne N."/>
            <person name="Demange N."/>
            <person name="Orjeda G."/>
            <person name="Samain S."/>
            <person name="Cattolico L."/>
            <person name="Pelletier E."/>
            <person name="Couloux A."/>
            <person name="Segurens B."/>
            <person name="Wincker P."/>
            <person name="D'Hont A."/>
            <person name="Scarpelli C."/>
            <person name="Weissenbach J."/>
            <person name="Salanoubat M."/>
            <person name="Quetier F."/>
            <person name="Yu Y."/>
            <person name="Kim H.R."/>
            <person name="Rambo T."/>
            <person name="Currie J."/>
            <person name="Collura K."/>
            <person name="Luo M."/>
            <person name="Yang T."/>
            <person name="Ammiraju J.S.S."/>
            <person name="Engler F."/>
            <person name="Soderlund C."/>
            <person name="Wing R.A."/>
            <person name="Palmer L.E."/>
            <person name="de la Bastide M."/>
            <person name="Spiegel L."/>
            <person name="Nascimento L."/>
            <person name="Zutavern T."/>
            <person name="O'Shaughnessy A."/>
            <person name="Dike S."/>
            <person name="Dedhia N."/>
            <person name="Preston R."/>
            <person name="Balija V."/>
            <person name="McCombie W.R."/>
            <person name="Chow T."/>
            <person name="Chen H."/>
            <person name="Chung M."/>
            <person name="Chen C."/>
            <person name="Shaw J."/>
            <person name="Wu H."/>
            <person name="Hsiao K."/>
            <person name="Chao Y."/>
            <person name="Chu M."/>
            <person name="Cheng C."/>
            <person name="Hour A."/>
            <person name="Lee P."/>
            <person name="Lin S."/>
            <person name="Lin Y."/>
            <person name="Liou J."/>
            <person name="Liu S."/>
            <person name="Hsing Y."/>
            <person name="Raghuvanshi S."/>
            <person name="Mohanty A."/>
            <person name="Bharti A.K."/>
            <person name="Gaur A."/>
            <person name="Gupta V."/>
            <person name="Kumar D."/>
            <person name="Ravi V."/>
            <person name="Vij S."/>
            <person name="Kapur A."/>
            <person name="Khurana P."/>
            <person name="Khurana P."/>
            <person name="Khurana J.P."/>
            <person name="Tyagi A.K."/>
            <person name="Gaikwad K."/>
            <person name="Singh A."/>
            <person name="Dalal V."/>
            <person name="Srivastava S."/>
            <person name="Dixit A."/>
            <person name="Pal A.K."/>
            <person name="Ghazi I.A."/>
            <person name="Yadav M."/>
            <person name="Pandit A."/>
            <person name="Bhargava A."/>
            <person name="Sureshbabu K."/>
            <person name="Batra K."/>
            <person name="Sharma T.R."/>
            <person name="Mohapatra T."/>
            <person name="Singh N.K."/>
            <person name="Messing J."/>
            <person name="Nelson A.B."/>
            <person name="Fuks G."/>
            <person name="Kavchok S."/>
            <person name="Keizer G."/>
            <person name="Linton E."/>
            <person name="Llaca V."/>
            <person name="Song R."/>
            <person name="Tanyolac B."/>
            <person name="Young S."/>
            <person name="Ho-Il K."/>
            <person name="Hahn J.H."/>
            <person name="Sangsakoo G."/>
            <person name="Vanavichit A."/>
            <person name="de Mattos Luiz.A.T."/>
            <person name="Zimmer P.D."/>
            <person name="Malone G."/>
            <person name="Dellagostin O."/>
            <person name="de Oliveira A.C."/>
            <person name="Bevan M."/>
            <person name="Bancroft I."/>
            <person name="Minx P."/>
            <person name="Cordum H."/>
            <person name="Wilson R."/>
            <person name="Cheng Z."/>
            <person name="Jin W."/>
            <person name="Jiang J."/>
            <person name="Leong S.A."/>
            <person name="Iwama H."/>
            <person name="Gojobori T."/>
            <person name="Itoh T."/>
            <person name="Niimura Y."/>
            <person name="Fujii Y."/>
            <person name="Habara T."/>
            <person name="Sakai H."/>
            <person name="Sato Y."/>
            <person name="Wilson G."/>
            <person name="Kumar K."/>
            <person name="McCouch S."/>
            <person name="Juretic N."/>
            <person name="Hoen D."/>
            <person name="Wright S."/>
            <person name="Bruskiewich R."/>
            <person name="Bureau T."/>
            <person name="Miyao A."/>
            <person name="Hirochika H."/>
            <person name="Nishikawa T."/>
            <person name="Kadowaki K."/>
            <person name="Sugiura M."/>
            <person name="Burr B."/>
            <person name="Sasaki T."/>
        </authorList>
    </citation>
    <scope>NUCLEOTIDE SEQUENCE [LARGE SCALE GENOMIC DNA]</scope>
    <source>
        <strain evidence="3">cv. Nipponbare</strain>
    </source>
</reference>
<accession>A0A0N7KM15</accession>
<reference evidence="2 3" key="3">
    <citation type="journal article" date="2013" name="Rice">
        <title>Improvement of the Oryza sativa Nipponbare reference genome using next generation sequence and optical map data.</title>
        <authorList>
            <person name="Kawahara Y."/>
            <person name="de la Bastide M."/>
            <person name="Hamilton J.P."/>
            <person name="Kanamori H."/>
            <person name="McCombie W.R."/>
            <person name="Ouyang S."/>
            <person name="Schwartz D.C."/>
            <person name="Tanaka T."/>
            <person name="Wu J."/>
            <person name="Zhou S."/>
            <person name="Childs K.L."/>
            <person name="Davidson R.M."/>
            <person name="Lin H."/>
            <person name="Quesada-Ocampo L."/>
            <person name="Vaillancourt B."/>
            <person name="Sakai H."/>
            <person name="Lee S.S."/>
            <person name="Kim J."/>
            <person name="Numa H."/>
            <person name="Itoh T."/>
            <person name="Buell C.R."/>
            <person name="Matsumoto T."/>
        </authorList>
    </citation>
    <scope>NUCLEOTIDE SEQUENCE [LARGE SCALE GENOMIC DNA]</scope>
    <source>
        <strain evidence="3">cv. Nipponbare</strain>
    </source>
</reference>
<protein>
    <submittedName>
        <fullName evidence="2">Os06g0329700 protein</fullName>
    </submittedName>
</protein>
<dbReference type="InParanoid" id="A0A0N7KM15"/>
<organism evidence="2 3">
    <name type="scientific">Oryza sativa subsp. japonica</name>
    <name type="common">Rice</name>
    <dbReference type="NCBI Taxonomy" id="39947"/>
    <lineage>
        <taxon>Eukaryota</taxon>
        <taxon>Viridiplantae</taxon>
        <taxon>Streptophyta</taxon>
        <taxon>Embryophyta</taxon>
        <taxon>Tracheophyta</taxon>
        <taxon>Spermatophyta</taxon>
        <taxon>Magnoliopsida</taxon>
        <taxon>Liliopsida</taxon>
        <taxon>Poales</taxon>
        <taxon>Poaceae</taxon>
        <taxon>BOP clade</taxon>
        <taxon>Oryzoideae</taxon>
        <taxon>Oryzeae</taxon>
        <taxon>Oryzinae</taxon>
        <taxon>Oryza</taxon>
        <taxon>Oryza sativa</taxon>
    </lineage>
</organism>
<feature type="compositionally biased region" description="Basic residues" evidence="1">
    <location>
        <begin position="63"/>
        <end position="81"/>
    </location>
</feature>
<dbReference type="AlphaFoldDB" id="A0A0N7KM15"/>
<name>A0A0N7KM15_ORYSJ</name>
<evidence type="ECO:0000313" key="3">
    <source>
        <dbReference type="Proteomes" id="UP000059680"/>
    </source>
</evidence>
<dbReference type="EMBL" id="AP014962">
    <property type="protein sequence ID" value="BAS97553.1"/>
    <property type="molecule type" value="Genomic_DNA"/>
</dbReference>
<feature type="compositionally biased region" description="Low complexity" evidence="1">
    <location>
        <begin position="48"/>
        <end position="62"/>
    </location>
</feature>
<dbReference type="PaxDb" id="39947-A0A0N7KM15"/>
<proteinExistence type="predicted"/>